<sequence>MSEQTPLPTEYTVGCICPPSMKMAPVLAMLDEKHEPHTTSQPNQNAYTLGTIAGHKVVIAVLPAFGTTAAARVASQLMNDFPSVRFGFLVGIGGGIPGDDDGQDIRLGDVVVSLPTATFGGVVQFDLGKRYPNGRFERTGHLNKPPDVLCSHIRLLQAHHLMVGSKILDYVQEMFTRHPKMKARYKFPSREKDRLFEASYIHHFGRTCDSCDPSKTVPRDDRPDDEPQVHYGTIGSANTVLKNAKVRDELRRDMGLLCVETEGAGLMDTLPCVLIRGICDYADGHKNKQWQPYAAAVAAAYMKELLATIPPFQILHESPAKDVAFSDVRTHELLEQSNQLHNELLRAFEKSTVLLMAQQEHNKAEEERRCHQVFKTSPYERYKNSNPERVDNTCRWVLEHEQFLEWKDSARHDLLWISADPGCGKSALSRSLIDRDFKEHSVCYFFFKDNERQDDLATALCAIIHQLFDNKPALVRHALPSWRKNREGIRQETEGLWNIFLSAATDPMAKPTICVLDALDECREEDRRQLISKLCHSYQSSDFTSPETPLKFIVTSRPYDSVQRWFEQMAPGSSGIRLRGEDQNDKIRDEIKLVIDQHVNDLAAEFDLSRQITEKLRQDLKQMQHRTYLWLSLAMDEIRETCRDSIFVDEIQIESLPKPVEDNYERILGRVKPKQKDYTRRILSIVLAARRPLTITEMAGALGAARADELGQLSIDEINGDRLEKQIRELCGLFIFINHSNLFLIHPSAREFLVADGSHPSHEDSNVWKSSFHEREMESLMARLCVTYICLSHEQYSKGPGDSFFEYCSEHWISHLQQGYEEKIDSQLIDKMLSLHTTHEKCFNSWFPVTSESLAPWQSIPNLLMQHAASMADHGIAPNNEAHKHKTSVHAKEEDSRAAAHSAAESPRAEAVEMLLDAGVEITPEGRGQSTVLLESNCSGHERTLQVQVDNGVDIKGQG</sequence>
<dbReference type="SUPFAM" id="SSF53167">
    <property type="entry name" value="Purine and uridine phosphorylases"/>
    <property type="match status" value="1"/>
</dbReference>
<feature type="domain" description="Nucleoside phosphorylase" evidence="3">
    <location>
        <begin position="38"/>
        <end position="304"/>
    </location>
</feature>
<name>A0ABY6V310_BIOOC</name>
<dbReference type="InterPro" id="IPR035994">
    <property type="entry name" value="Nucleoside_phosphorylase_sf"/>
</dbReference>
<dbReference type="SUPFAM" id="SSF52540">
    <property type="entry name" value="P-loop containing nucleoside triphosphate hydrolases"/>
    <property type="match status" value="1"/>
</dbReference>
<evidence type="ECO:0000256" key="1">
    <source>
        <dbReference type="ARBA" id="ARBA00022737"/>
    </source>
</evidence>
<evidence type="ECO:0000313" key="7">
    <source>
        <dbReference type="Proteomes" id="UP000766486"/>
    </source>
</evidence>
<dbReference type="Pfam" id="PF01048">
    <property type="entry name" value="PNP_UDP_1"/>
    <property type="match status" value="1"/>
</dbReference>
<organism evidence="6 7">
    <name type="scientific">Bionectria ochroleuca</name>
    <name type="common">Gliocladium roseum</name>
    <dbReference type="NCBI Taxonomy" id="29856"/>
    <lineage>
        <taxon>Eukaryota</taxon>
        <taxon>Fungi</taxon>
        <taxon>Dikarya</taxon>
        <taxon>Ascomycota</taxon>
        <taxon>Pezizomycotina</taxon>
        <taxon>Sordariomycetes</taxon>
        <taxon>Hypocreomycetidae</taxon>
        <taxon>Hypocreales</taxon>
        <taxon>Bionectriaceae</taxon>
        <taxon>Clonostachys</taxon>
    </lineage>
</organism>
<protein>
    <recommendedName>
        <fullName evidence="8">Nucleoside phosphorylase domain-containing protein</fullName>
    </recommendedName>
</protein>
<proteinExistence type="predicted"/>
<dbReference type="Gene3D" id="3.40.50.1580">
    <property type="entry name" value="Nucleoside phosphorylase domain"/>
    <property type="match status" value="1"/>
</dbReference>
<evidence type="ECO:0000259" key="3">
    <source>
        <dbReference type="Pfam" id="PF01048"/>
    </source>
</evidence>
<gene>
    <name evidence="6" type="ORF">CLO192961_LOCUS494343</name>
</gene>
<evidence type="ECO:0000259" key="4">
    <source>
        <dbReference type="Pfam" id="PF22939"/>
    </source>
</evidence>
<reference evidence="6 7" key="1">
    <citation type="submission" date="2019-06" db="EMBL/GenBank/DDBJ databases">
        <authorList>
            <person name="Broberg M."/>
        </authorList>
    </citation>
    <scope>NUCLEOTIDE SEQUENCE [LARGE SCALE GENOMIC DNA]</scope>
</reference>
<dbReference type="Proteomes" id="UP000766486">
    <property type="component" value="Unassembled WGS sequence"/>
</dbReference>
<keyword evidence="7" id="KW-1185">Reference proteome</keyword>
<keyword evidence="1" id="KW-0677">Repeat</keyword>
<dbReference type="Gene3D" id="1.25.40.20">
    <property type="entry name" value="Ankyrin repeat-containing domain"/>
    <property type="match status" value="1"/>
</dbReference>
<dbReference type="InterPro" id="IPR053137">
    <property type="entry name" value="NLR-like"/>
</dbReference>
<evidence type="ECO:0000256" key="2">
    <source>
        <dbReference type="SAM" id="MobiDB-lite"/>
    </source>
</evidence>
<dbReference type="InterPro" id="IPR036770">
    <property type="entry name" value="Ankyrin_rpt-contain_sf"/>
</dbReference>
<comment type="caution">
    <text evidence="6">The sequence shown here is derived from an EMBL/GenBank/DDBJ whole genome shotgun (WGS) entry which is preliminary data.</text>
</comment>
<dbReference type="SUPFAM" id="SSF48403">
    <property type="entry name" value="Ankyrin repeat"/>
    <property type="match status" value="1"/>
</dbReference>
<dbReference type="Pfam" id="PF22939">
    <property type="entry name" value="WHD_GPIID"/>
    <property type="match status" value="1"/>
</dbReference>
<dbReference type="InterPro" id="IPR000845">
    <property type="entry name" value="Nucleoside_phosphorylase_d"/>
</dbReference>
<dbReference type="InterPro" id="IPR054471">
    <property type="entry name" value="GPIID_WHD"/>
</dbReference>
<feature type="domain" description="GPI inositol-deacylase winged helix" evidence="4">
    <location>
        <begin position="674"/>
        <end position="758"/>
    </location>
</feature>
<dbReference type="Gene3D" id="3.40.50.300">
    <property type="entry name" value="P-loop containing nucleotide triphosphate hydrolases"/>
    <property type="match status" value="1"/>
</dbReference>
<dbReference type="InterPro" id="IPR027417">
    <property type="entry name" value="P-loop_NTPase"/>
</dbReference>
<evidence type="ECO:0000259" key="5">
    <source>
        <dbReference type="Pfam" id="PF24883"/>
    </source>
</evidence>
<accession>A0ABY6V310</accession>
<evidence type="ECO:0008006" key="8">
    <source>
        <dbReference type="Google" id="ProtNLM"/>
    </source>
</evidence>
<feature type="domain" description="Nephrocystin 3-like N-terminal" evidence="5">
    <location>
        <begin position="392"/>
        <end position="557"/>
    </location>
</feature>
<dbReference type="PANTHER" id="PTHR46082">
    <property type="entry name" value="ATP/GTP-BINDING PROTEIN-RELATED"/>
    <property type="match status" value="1"/>
</dbReference>
<feature type="region of interest" description="Disordered" evidence="2">
    <location>
        <begin position="877"/>
        <end position="908"/>
    </location>
</feature>
<dbReference type="PANTHER" id="PTHR46082:SF11">
    <property type="entry name" value="AAA+ ATPASE DOMAIN-CONTAINING PROTEIN-RELATED"/>
    <property type="match status" value="1"/>
</dbReference>
<dbReference type="InterPro" id="IPR056884">
    <property type="entry name" value="NPHP3-like_N"/>
</dbReference>
<evidence type="ECO:0000313" key="6">
    <source>
        <dbReference type="EMBL" id="VUC38138.1"/>
    </source>
</evidence>
<dbReference type="Pfam" id="PF24883">
    <property type="entry name" value="NPHP3_N"/>
    <property type="match status" value="1"/>
</dbReference>
<dbReference type="EMBL" id="CABFNS010001110">
    <property type="protein sequence ID" value="VUC38138.1"/>
    <property type="molecule type" value="Genomic_DNA"/>
</dbReference>